<dbReference type="Pfam" id="PF13943">
    <property type="entry name" value="WPP"/>
    <property type="match status" value="1"/>
</dbReference>
<dbReference type="Gene3D" id="3.80.10.10">
    <property type="entry name" value="Ribonuclease Inhibitor"/>
    <property type="match status" value="1"/>
</dbReference>
<reference evidence="3" key="2">
    <citation type="submission" date="2017-02" db="EMBL/GenBank/DDBJ databases">
        <title>Sunflower complete genome.</title>
        <authorList>
            <person name="Langlade N."/>
            <person name="Munos S."/>
        </authorList>
    </citation>
    <scope>NUCLEOTIDE SEQUENCE [LARGE SCALE GENOMIC DNA]</scope>
    <source>
        <tissue evidence="3">Leaves</tissue>
    </source>
</reference>
<dbReference type="Proteomes" id="UP000215914">
    <property type="component" value="Chromosome 1"/>
</dbReference>
<keyword evidence="4" id="KW-1185">Reference proteome</keyword>
<dbReference type="InParanoid" id="A0A251VMV7"/>
<feature type="domain" description="WPP" evidence="1">
    <location>
        <begin position="3"/>
        <end position="36"/>
    </location>
</feature>
<dbReference type="EMBL" id="CM007890">
    <property type="protein sequence ID" value="OTG36031.1"/>
    <property type="molecule type" value="Genomic_DNA"/>
</dbReference>
<dbReference type="GO" id="GO:0005096">
    <property type="term" value="F:GTPase activator activity"/>
    <property type="evidence" value="ECO:0007669"/>
    <property type="project" value="InterPro"/>
</dbReference>
<proteinExistence type="predicted"/>
<protein>
    <submittedName>
        <fullName evidence="2 3">WPP domain-containing protein</fullName>
    </submittedName>
</protein>
<sequence>MRSFENDGGSAVQVYAKESSILVLDLIKNGHKPKEDRDIVPKMITLDHVFDICGGRHAFIEAEEAKELLKPLKEPGNKFTKSCFSNRSFGLPAAHVAASVLSGVKDQLTEVDLSDIVSRRLEPETVEVLRMFSLALEGSKLSYLILSSGYPESARD</sequence>
<dbReference type="AlphaFoldDB" id="A0A251VMV7"/>
<dbReference type="Gramene" id="mRNA:HanXRQr2_Chr01g0003041">
    <property type="protein sequence ID" value="CDS:HanXRQr2_Chr01g0003041.1"/>
    <property type="gene ID" value="HanXRQr2_Chr01g0003041"/>
</dbReference>
<evidence type="ECO:0000313" key="2">
    <source>
        <dbReference type="EMBL" id="KAF5820508.1"/>
    </source>
</evidence>
<dbReference type="PANTHER" id="PTHR46761:SF2">
    <property type="entry name" value="RAN GTPASE-ACTIVATING PROTEIN 1"/>
    <property type="match status" value="1"/>
</dbReference>
<reference evidence="2 4" key="1">
    <citation type="journal article" date="2017" name="Nature">
        <title>The sunflower genome provides insights into oil metabolism, flowering and Asterid evolution.</title>
        <authorList>
            <person name="Badouin H."/>
            <person name="Gouzy J."/>
            <person name="Grassa C.J."/>
            <person name="Murat F."/>
            <person name="Staton S.E."/>
            <person name="Cottret L."/>
            <person name="Lelandais-Briere C."/>
            <person name="Owens G.L."/>
            <person name="Carrere S."/>
            <person name="Mayjonade B."/>
            <person name="Legrand L."/>
            <person name="Gill N."/>
            <person name="Kane N.C."/>
            <person name="Bowers J.E."/>
            <person name="Hubner S."/>
            <person name="Bellec A."/>
            <person name="Berard A."/>
            <person name="Berges H."/>
            <person name="Blanchet N."/>
            <person name="Boniface M.C."/>
            <person name="Brunel D."/>
            <person name="Catrice O."/>
            <person name="Chaidir N."/>
            <person name="Claudel C."/>
            <person name="Donnadieu C."/>
            <person name="Faraut T."/>
            <person name="Fievet G."/>
            <person name="Helmstetter N."/>
            <person name="King M."/>
            <person name="Knapp S.J."/>
            <person name="Lai Z."/>
            <person name="Le Paslier M.C."/>
            <person name="Lippi Y."/>
            <person name="Lorenzon L."/>
            <person name="Mandel J.R."/>
            <person name="Marage G."/>
            <person name="Marchand G."/>
            <person name="Marquand E."/>
            <person name="Bret-Mestries E."/>
            <person name="Morien E."/>
            <person name="Nambeesan S."/>
            <person name="Nguyen T."/>
            <person name="Pegot-Espagnet P."/>
            <person name="Pouilly N."/>
            <person name="Raftis F."/>
            <person name="Sallet E."/>
            <person name="Schiex T."/>
            <person name="Thomas J."/>
            <person name="Vandecasteele C."/>
            <person name="Vares D."/>
            <person name="Vear F."/>
            <person name="Vautrin S."/>
            <person name="Crespi M."/>
            <person name="Mangin B."/>
            <person name="Burke J.M."/>
            <person name="Salse J."/>
            <person name="Munos S."/>
            <person name="Vincourt P."/>
            <person name="Rieseberg L.H."/>
            <person name="Langlade N.B."/>
        </authorList>
    </citation>
    <scope>NUCLEOTIDE SEQUENCE [LARGE SCALE GENOMIC DNA]</scope>
    <source>
        <strain evidence="4">cv. SF193</strain>
        <tissue evidence="2">Leaves</tissue>
    </source>
</reference>
<dbReference type="STRING" id="4232.A0A251VMV7"/>
<organism evidence="3 4">
    <name type="scientific">Helianthus annuus</name>
    <name type="common">Common sunflower</name>
    <dbReference type="NCBI Taxonomy" id="4232"/>
    <lineage>
        <taxon>Eukaryota</taxon>
        <taxon>Viridiplantae</taxon>
        <taxon>Streptophyta</taxon>
        <taxon>Embryophyta</taxon>
        <taxon>Tracheophyta</taxon>
        <taxon>Spermatophyta</taxon>
        <taxon>Magnoliopsida</taxon>
        <taxon>eudicotyledons</taxon>
        <taxon>Gunneridae</taxon>
        <taxon>Pentapetalae</taxon>
        <taxon>asterids</taxon>
        <taxon>campanulids</taxon>
        <taxon>Asterales</taxon>
        <taxon>Asteraceae</taxon>
        <taxon>Asteroideae</taxon>
        <taxon>Heliantheae alliance</taxon>
        <taxon>Heliantheae</taxon>
        <taxon>Helianthus</taxon>
    </lineage>
</organism>
<dbReference type="EMBL" id="MNCJ02000316">
    <property type="protein sequence ID" value="KAF5820508.1"/>
    <property type="molecule type" value="Genomic_DNA"/>
</dbReference>
<accession>A0A251VMV7</accession>
<evidence type="ECO:0000313" key="4">
    <source>
        <dbReference type="Proteomes" id="UP000215914"/>
    </source>
</evidence>
<gene>
    <name evidence="3" type="ORF">HannXRQ_Chr01g0003131</name>
    <name evidence="2" type="ORF">HanXRQr2_Chr01g0003041</name>
</gene>
<dbReference type="InterPro" id="IPR045203">
    <property type="entry name" value="RanGAP1/2"/>
</dbReference>
<name>A0A251VMV7_HELAN</name>
<dbReference type="InterPro" id="IPR032675">
    <property type="entry name" value="LRR_dom_sf"/>
</dbReference>
<dbReference type="InterPro" id="IPR025265">
    <property type="entry name" value="WPP_dom"/>
</dbReference>
<evidence type="ECO:0000313" key="3">
    <source>
        <dbReference type="EMBL" id="OTG36031.1"/>
    </source>
</evidence>
<reference evidence="2" key="3">
    <citation type="submission" date="2020-06" db="EMBL/GenBank/DDBJ databases">
        <title>Helianthus annuus Genome sequencing and assembly Release 2.</title>
        <authorList>
            <person name="Gouzy J."/>
            <person name="Langlade N."/>
            <person name="Munos S."/>
        </authorList>
    </citation>
    <scope>NUCLEOTIDE SEQUENCE</scope>
    <source>
        <tissue evidence="2">Leaves</tissue>
    </source>
</reference>
<dbReference type="PANTHER" id="PTHR46761">
    <property type="entry name" value="RAN GTPASE-ACTIVATING PROTEIN 1"/>
    <property type="match status" value="1"/>
</dbReference>
<evidence type="ECO:0000259" key="1">
    <source>
        <dbReference type="Pfam" id="PF13943"/>
    </source>
</evidence>